<evidence type="ECO:0000313" key="5">
    <source>
        <dbReference type="Proteomes" id="UP001519887"/>
    </source>
</evidence>
<dbReference type="InterPro" id="IPR036390">
    <property type="entry name" value="WH_DNA-bd_sf"/>
</dbReference>
<dbReference type="InterPro" id="IPR005149">
    <property type="entry name" value="Tscrpt_reg_PadR_N"/>
</dbReference>
<evidence type="ECO:0000259" key="2">
    <source>
        <dbReference type="Pfam" id="PF03551"/>
    </source>
</evidence>
<dbReference type="EMBL" id="JAHZIK010001189">
    <property type="protein sequence ID" value="MBW7458418.1"/>
    <property type="molecule type" value="Genomic_DNA"/>
</dbReference>
<feature type="coiled-coil region" evidence="1">
    <location>
        <begin position="111"/>
        <end position="145"/>
    </location>
</feature>
<feature type="domain" description="Transcription regulator PadR C-terminal" evidence="3">
    <location>
        <begin position="91"/>
        <end position="181"/>
    </location>
</feature>
<dbReference type="Gene3D" id="6.10.140.190">
    <property type="match status" value="1"/>
</dbReference>
<dbReference type="InterPro" id="IPR036388">
    <property type="entry name" value="WH-like_DNA-bd_sf"/>
</dbReference>
<protein>
    <submittedName>
        <fullName evidence="4">PadR family transcriptional regulator</fullName>
    </submittedName>
</protein>
<dbReference type="SUPFAM" id="SSF46785">
    <property type="entry name" value="Winged helix' DNA-binding domain"/>
    <property type="match status" value="1"/>
</dbReference>
<dbReference type="PANTHER" id="PTHR43252:SF2">
    <property type="entry name" value="TRANSCRIPTION REGULATOR, PADR-LIKE FAMILY"/>
    <property type="match status" value="1"/>
</dbReference>
<gene>
    <name evidence="4" type="ORF">K0U00_30700</name>
</gene>
<reference evidence="4 5" key="1">
    <citation type="submission" date="2021-07" db="EMBL/GenBank/DDBJ databases">
        <title>Paenibacillus radiodurans sp. nov., isolated from the southeastern edge of Tengger Desert.</title>
        <authorList>
            <person name="Zhang G."/>
        </authorList>
    </citation>
    <scope>NUCLEOTIDE SEQUENCE [LARGE SCALE GENOMIC DNA]</scope>
    <source>
        <strain evidence="4 5">CCM 7311</strain>
    </source>
</reference>
<comment type="caution">
    <text evidence="4">The sequence shown here is derived from an EMBL/GenBank/DDBJ whole genome shotgun (WGS) entry which is preliminary data.</text>
</comment>
<name>A0ABS7CBX2_9BACL</name>
<dbReference type="Pfam" id="PF10400">
    <property type="entry name" value="Vir_act_alpha_C"/>
    <property type="match status" value="1"/>
</dbReference>
<keyword evidence="5" id="KW-1185">Reference proteome</keyword>
<dbReference type="Pfam" id="PF03551">
    <property type="entry name" value="PadR"/>
    <property type="match status" value="1"/>
</dbReference>
<feature type="domain" description="Transcription regulator PadR N-terminal" evidence="2">
    <location>
        <begin position="10"/>
        <end position="79"/>
    </location>
</feature>
<dbReference type="RefSeq" id="WP_210044004.1">
    <property type="nucleotide sequence ID" value="NZ_JBHLVU010000001.1"/>
</dbReference>
<dbReference type="InterPro" id="IPR018309">
    <property type="entry name" value="Tscrpt_reg_PadR_C"/>
</dbReference>
<organism evidence="4 5">
    <name type="scientific">Paenibacillus sepulcri</name>
    <dbReference type="NCBI Taxonomy" id="359917"/>
    <lineage>
        <taxon>Bacteria</taxon>
        <taxon>Bacillati</taxon>
        <taxon>Bacillota</taxon>
        <taxon>Bacilli</taxon>
        <taxon>Bacillales</taxon>
        <taxon>Paenibacillaceae</taxon>
        <taxon>Paenibacillus</taxon>
    </lineage>
</organism>
<dbReference type="Proteomes" id="UP001519887">
    <property type="component" value="Unassembled WGS sequence"/>
</dbReference>
<evidence type="ECO:0000259" key="3">
    <source>
        <dbReference type="Pfam" id="PF10400"/>
    </source>
</evidence>
<proteinExistence type="predicted"/>
<dbReference type="Gene3D" id="1.10.10.10">
    <property type="entry name" value="Winged helix-like DNA-binding domain superfamily/Winged helix DNA-binding domain"/>
    <property type="match status" value="1"/>
</dbReference>
<keyword evidence="1" id="KW-0175">Coiled coil</keyword>
<evidence type="ECO:0000313" key="4">
    <source>
        <dbReference type="EMBL" id="MBW7458418.1"/>
    </source>
</evidence>
<evidence type="ECO:0000256" key="1">
    <source>
        <dbReference type="SAM" id="Coils"/>
    </source>
</evidence>
<dbReference type="PANTHER" id="PTHR43252">
    <property type="entry name" value="TRANSCRIPTIONAL REGULATOR YQJI"/>
    <property type="match status" value="1"/>
</dbReference>
<accession>A0ABS7CBX2</accession>
<sequence length="185" mass="21555">MSINTLSYGLLSAISTDSCSGYDLIARMKLFWKADHSQIYPLLAKLVDKGYVRFETMQQTGKPDKKIYFITDSGSEVLRNWMAEPTAEPVIRDEFALKMYSIRMFDDEQAVRLLEERRTLYEQRLAELEETAEKIRIKRARLAEEGNEPGSHVLGAYFLFDREIRNAQTELQWCDWALETIRQGI</sequence>